<comment type="caution">
    <text evidence="1">The sequence shown here is derived from an EMBL/GenBank/DDBJ whole genome shotgun (WGS) entry which is preliminary data.</text>
</comment>
<evidence type="ECO:0000313" key="2">
    <source>
        <dbReference type="Proteomes" id="UP000234881"/>
    </source>
</evidence>
<dbReference type="Proteomes" id="UP000234881">
    <property type="component" value="Unassembled WGS sequence"/>
</dbReference>
<reference evidence="1 2" key="1">
    <citation type="submission" date="2018-01" db="EMBL/GenBank/DDBJ databases">
        <title>The draft genome sequence of Cohaesibacter sp. H1304.</title>
        <authorList>
            <person name="Wang N.-N."/>
            <person name="Du Z.-J."/>
        </authorList>
    </citation>
    <scope>NUCLEOTIDE SEQUENCE [LARGE SCALE GENOMIC DNA]</scope>
    <source>
        <strain evidence="1 2">H1304</strain>
    </source>
</reference>
<organism evidence="1 2">
    <name type="scientific">Cohaesibacter celericrescens</name>
    <dbReference type="NCBI Taxonomy" id="2067669"/>
    <lineage>
        <taxon>Bacteria</taxon>
        <taxon>Pseudomonadati</taxon>
        <taxon>Pseudomonadota</taxon>
        <taxon>Alphaproteobacteria</taxon>
        <taxon>Hyphomicrobiales</taxon>
        <taxon>Cohaesibacteraceae</taxon>
    </lineage>
</organism>
<name>A0A2N5XQ76_9HYPH</name>
<proteinExistence type="predicted"/>
<evidence type="ECO:0000313" key="1">
    <source>
        <dbReference type="EMBL" id="PLW76643.1"/>
    </source>
</evidence>
<dbReference type="AlphaFoldDB" id="A0A2N5XQ76"/>
<keyword evidence="2" id="KW-1185">Reference proteome</keyword>
<sequence>MKQAASTKIFSQLPARQISTRNSLIPAKERQITIPGQINNLPALWLPSRLNLLRLVRMSGMGKRV</sequence>
<accession>A0A2N5XQ76</accession>
<gene>
    <name evidence="1" type="ORF">C0081_13705</name>
</gene>
<dbReference type="EMBL" id="PKUQ01000023">
    <property type="protein sequence ID" value="PLW76643.1"/>
    <property type="molecule type" value="Genomic_DNA"/>
</dbReference>
<protein>
    <submittedName>
        <fullName evidence="1">Uncharacterized protein</fullName>
    </submittedName>
</protein>